<name>A0ABD3Y9P7_9GAMM</name>
<dbReference type="Proteomes" id="UP000027154">
    <property type="component" value="Unassembled WGS sequence"/>
</dbReference>
<dbReference type="RefSeq" id="WP_033029436.1">
    <property type="nucleotide sequence ID" value="NZ_JJNZ01000026.1"/>
</dbReference>
<evidence type="ECO:0000313" key="2">
    <source>
        <dbReference type="EMBL" id="KDC51358.1"/>
    </source>
</evidence>
<feature type="chain" id="PRO_5044814455" evidence="1">
    <location>
        <begin position="19"/>
        <end position="107"/>
    </location>
</feature>
<organism evidence="2 3">
    <name type="scientific">Pseudoalteromonas fuliginea</name>
    <dbReference type="NCBI Taxonomy" id="1872678"/>
    <lineage>
        <taxon>Bacteria</taxon>
        <taxon>Pseudomonadati</taxon>
        <taxon>Pseudomonadota</taxon>
        <taxon>Gammaproteobacteria</taxon>
        <taxon>Alteromonadales</taxon>
        <taxon>Pseudoalteromonadaceae</taxon>
        <taxon>Pseudoalteromonas</taxon>
    </lineage>
</organism>
<evidence type="ECO:0000313" key="3">
    <source>
        <dbReference type="Proteomes" id="UP000027154"/>
    </source>
</evidence>
<reference evidence="2 3" key="1">
    <citation type="submission" date="2014-04" db="EMBL/GenBank/DDBJ databases">
        <title>Pseudoalteromonas galatheae sp. nov., isolated from a deep-sea polychaete near Canal Concepcion, Chile.</title>
        <authorList>
            <person name="Machado H.R."/>
            <person name="Gram L."/>
            <person name="Vynne N.G."/>
        </authorList>
    </citation>
    <scope>NUCLEOTIDE SEQUENCE [LARGE SCALE GENOMIC DNA]</scope>
    <source>
        <strain evidence="2 3">KMM216</strain>
    </source>
</reference>
<comment type="caution">
    <text evidence="2">The sequence shown here is derived from an EMBL/GenBank/DDBJ whole genome shotgun (WGS) entry which is preliminary data.</text>
</comment>
<evidence type="ECO:0000256" key="1">
    <source>
        <dbReference type="SAM" id="SignalP"/>
    </source>
</evidence>
<accession>A0ABD3Y9P7</accession>
<dbReference type="EMBL" id="JJNZ01000026">
    <property type="protein sequence ID" value="KDC51358.1"/>
    <property type="molecule type" value="Genomic_DNA"/>
</dbReference>
<protein>
    <submittedName>
        <fullName evidence="2">Uncharacterized protein</fullName>
    </submittedName>
</protein>
<gene>
    <name evidence="2" type="ORF">DC53_09165</name>
</gene>
<keyword evidence="1" id="KW-0732">Signal</keyword>
<proteinExistence type="predicted"/>
<sequence length="107" mass="12169">MKLFTLLLVTLISFSAVCDEIKEGIDVNLKLLNCLDNKIPNSRIEDPEDRDAKSLFLLPSVIENTMENDSSNASKKLFALSMKYCEEEILFFKEYFEKQANRVAGGL</sequence>
<feature type="signal peptide" evidence="1">
    <location>
        <begin position="1"/>
        <end position="18"/>
    </location>
</feature>
<dbReference type="AlphaFoldDB" id="A0ABD3Y9P7"/>